<dbReference type="SUPFAM" id="SSF51735">
    <property type="entry name" value="NAD(P)-binding Rossmann-fold domains"/>
    <property type="match status" value="1"/>
</dbReference>
<gene>
    <name evidence="4" type="ORF">GCM10023189_34760</name>
</gene>
<dbReference type="PANTHER" id="PTHR42748">
    <property type="entry name" value="NITROGEN METABOLITE REPRESSION PROTEIN NMRA FAMILY MEMBER"/>
    <property type="match status" value="1"/>
</dbReference>
<sequence length="316" mass="35320">MSEKKIIAVFGATGAQGGGVARAILNDKNSEFAVRAVTRDVNSDKAKELAQLGAEVVQADIDDKESLRRALDGAYGAFFVTFFWAHFSPEREYNEARDMAEAAKEAGLKHVIWSTLEDTRQWIPLDDDRMPTLQGKYKVPHFDAKGEADQLFNELGVPTTFLRASFYWENFIYFGAGPKKGDDGKLYLTLPIDDKKMAGVASEDIGKCAYEIFRRGPELIGKTIGVAGDQLTGQEMAAKLSTAMGQDVVYNYVTPEVYRGFGFPGADDMGNMFQFYRDFDDVCNSVRDVSYSRELNPELQSFDKWLEQNAQRIPVD</sequence>
<keyword evidence="5" id="KW-1185">Reference proteome</keyword>
<evidence type="ECO:0000313" key="5">
    <source>
        <dbReference type="Proteomes" id="UP001501175"/>
    </source>
</evidence>
<dbReference type="RefSeq" id="WP_345245260.1">
    <property type="nucleotide sequence ID" value="NZ_BAABHD010000032.1"/>
</dbReference>
<dbReference type="Gene3D" id="3.90.25.10">
    <property type="entry name" value="UDP-galactose 4-epimerase, domain 1"/>
    <property type="match status" value="1"/>
</dbReference>
<dbReference type="InterPro" id="IPR036291">
    <property type="entry name" value="NAD(P)-bd_dom_sf"/>
</dbReference>
<evidence type="ECO:0000256" key="1">
    <source>
        <dbReference type="ARBA" id="ARBA00006328"/>
    </source>
</evidence>
<comment type="similarity">
    <text evidence="1">Belongs to the NmrA-type oxidoreductase family.</text>
</comment>
<protein>
    <submittedName>
        <fullName evidence="4">NmrA/HSCARG family protein</fullName>
    </submittedName>
</protein>
<proteinExistence type="inferred from homology"/>
<dbReference type="CDD" id="cd05251">
    <property type="entry name" value="NmrA_like_SDR_a"/>
    <property type="match status" value="1"/>
</dbReference>
<dbReference type="EMBL" id="BAABHD010000032">
    <property type="protein sequence ID" value="GAA4460111.1"/>
    <property type="molecule type" value="Genomic_DNA"/>
</dbReference>
<reference evidence="5" key="1">
    <citation type="journal article" date="2019" name="Int. J. Syst. Evol. Microbiol.">
        <title>The Global Catalogue of Microorganisms (GCM) 10K type strain sequencing project: providing services to taxonomists for standard genome sequencing and annotation.</title>
        <authorList>
            <consortium name="The Broad Institute Genomics Platform"/>
            <consortium name="The Broad Institute Genome Sequencing Center for Infectious Disease"/>
            <person name="Wu L."/>
            <person name="Ma J."/>
        </authorList>
    </citation>
    <scope>NUCLEOTIDE SEQUENCE [LARGE SCALE GENOMIC DNA]</scope>
    <source>
        <strain evidence="5">JCM 17927</strain>
    </source>
</reference>
<dbReference type="Proteomes" id="UP001501175">
    <property type="component" value="Unassembled WGS sequence"/>
</dbReference>
<evidence type="ECO:0000256" key="2">
    <source>
        <dbReference type="ARBA" id="ARBA00022857"/>
    </source>
</evidence>
<evidence type="ECO:0000313" key="4">
    <source>
        <dbReference type="EMBL" id="GAA4460111.1"/>
    </source>
</evidence>
<dbReference type="Pfam" id="PF05368">
    <property type="entry name" value="NmrA"/>
    <property type="match status" value="1"/>
</dbReference>
<comment type="caution">
    <text evidence="4">The sequence shown here is derived from an EMBL/GenBank/DDBJ whole genome shotgun (WGS) entry which is preliminary data.</text>
</comment>
<keyword evidence="2" id="KW-0521">NADP</keyword>
<accession>A0ABP8N2C0</accession>
<dbReference type="InterPro" id="IPR008030">
    <property type="entry name" value="NmrA-like"/>
</dbReference>
<dbReference type="PANTHER" id="PTHR42748:SF7">
    <property type="entry name" value="NMRA LIKE REDOX SENSOR 1-RELATED"/>
    <property type="match status" value="1"/>
</dbReference>
<evidence type="ECO:0000259" key="3">
    <source>
        <dbReference type="Pfam" id="PF05368"/>
    </source>
</evidence>
<name>A0ABP8N2C0_9BACT</name>
<dbReference type="Gene3D" id="3.40.50.720">
    <property type="entry name" value="NAD(P)-binding Rossmann-like Domain"/>
    <property type="match status" value="1"/>
</dbReference>
<organism evidence="4 5">
    <name type="scientific">Nibrella saemangeumensis</name>
    <dbReference type="NCBI Taxonomy" id="1084526"/>
    <lineage>
        <taxon>Bacteria</taxon>
        <taxon>Pseudomonadati</taxon>
        <taxon>Bacteroidota</taxon>
        <taxon>Cytophagia</taxon>
        <taxon>Cytophagales</taxon>
        <taxon>Spirosomataceae</taxon>
        <taxon>Nibrella</taxon>
    </lineage>
</organism>
<feature type="domain" description="NmrA-like" evidence="3">
    <location>
        <begin position="3"/>
        <end position="305"/>
    </location>
</feature>
<dbReference type="InterPro" id="IPR051164">
    <property type="entry name" value="NmrA-like_oxidored"/>
</dbReference>